<dbReference type="GO" id="GO:0015078">
    <property type="term" value="F:proton transmembrane transporter activity"/>
    <property type="evidence" value="ECO:0007669"/>
    <property type="project" value="TreeGrafter"/>
</dbReference>
<evidence type="ECO:0000256" key="5">
    <source>
        <dbReference type="ARBA" id="ARBA00022448"/>
    </source>
</evidence>
<keyword evidence="8" id="KW-0249">Electron transport</keyword>
<comment type="subcellular location">
    <subcellularLocation>
        <location evidence="1">Cell membrane</location>
        <topology evidence="1">Multi-pass membrane protein</topology>
    </subcellularLocation>
</comment>
<comment type="subunit">
    <text evidence="3">Heterooctamer of two A chains, two B chains, two C chains and two D chains.</text>
</comment>
<keyword evidence="21" id="KW-1185">Reference proteome</keyword>
<keyword evidence="6" id="KW-1003">Cell membrane</keyword>
<dbReference type="GO" id="GO:0005886">
    <property type="term" value="C:plasma membrane"/>
    <property type="evidence" value="ECO:0007669"/>
    <property type="project" value="UniProtKB-SubCell"/>
</dbReference>
<dbReference type="EMBL" id="JAUYVO010000005">
    <property type="protein sequence ID" value="MDP2522590.1"/>
    <property type="molecule type" value="Genomic_DNA"/>
</dbReference>
<protein>
    <recommendedName>
        <fullName evidence="4">Cytochrome bo(3) ubiquinol oxidase subunit 4</fullName>
    </recommendedName>
    <alternativeName>
        <fullName evidence="16">Cytochrome o ubiquinol oxidase subunit 4</fullName>
    </alternativeName>
    <alternativeName>
        <fullName evidence="13">Oxidase bo(3) subunit 4</fullName>
    </alternativeName>
    <alternativeName>
        <fullName evidence="14">Ubiquinol oxidase polypeptide IV</fullName>
    </alternativeName>
    <alternativeName>
        <fullName evidence="15">Ubiquinol oxidase subunit 4</fullName>
    </alternativeName>
</protein>
<feature type="transmembrane region" description="Helical" evidence="17">
    <location>
        <begin position="43"/>
        <end position="61"/>
    </location>
</feature>
<dbReference type="Proteomes" id="UP001177341">
    <property type="component" value="Unassembled WGS sequence"/>
</dbReference>
<evidence type="ECO:0000256" key="6">
    <source>
        <dbReference type="ARBA" id="ARBA00022475"/>
    </source>
</evidence>
<evidence type="ECO:0000313" key="21">
    <source>
        <dbReference type="Proteomes" id="UP001177341"/>
    </source>
</evidence>
<evidence type="ECO:0000256" key="2">
    <source>
        <dbReference type="ARBA" id="ARBA00008079"/>
    </source>
</evidence>
<dbReference type="GO" id="GO:0015990">
    <property type="term" value="P:electron transport coupled proton transport"/>
    <property type="evidence" value="ECO:0007669"/>
    <property type="project" value="InterPro"/>
</dbReference>
<evidence type="ECO:0000256" key="10">
    <source>
        <dbReference type="ARBA" id="ARBA00023002"/>
    </source>
</evidence>
<evidence type="ECO:0000313" key="20">
    <source>
        <dbReference type="Proteomes" id="UP001169862"/>
    </source>
</evidence>
<evidence type="ECO:0000256" key="3">
    <source>
        <dbReference type="ARBA" id="ARBA00011700"/>
    </source>
</evidence>
<dbReference type="Proteomes" id="UP001169862">
    <property type="component" value="Unassembled WGS sequence"/>
</dbReference>
<sequence length="109" mass="12096">MSDHSSDAHSHGSVKSYITGFILSVILTGIPFWMVMTGTFDKLTTIVVIVILAVVQIVVHLKYFLHLNFGSEQGKLDAYSFMFAALIIVMVVGLSIWIIYASNAMMMHN</sequence>
<evidence type="ECO:0000256" key="12">
    <source>
        <dbReference type="ARBA" id="ARBA00025694"/>
    </source>
</evidence>
<comment type="function">
    <text evidence="12">Cytochrome bo(3) ubiquinol terminal oxidase is the component of the aerobic respiratory chain of E.coli that predominates when cells are grown at high aeration. Has proton pump activity across the membrane in addition to electron transfer, pumping 2 protons/electron.</text>
</comment>
<evidence type="ECO:0000256" key="7">
    <source>
        <dbReference type="ARBA" id="ARBA00022692"/>
    </source>
</evidence>
<evidence type="ECO:0000256" key="16">
    <source>
        <dbReference type="ARBA" id="ARBA00032185"/>
    </source>
</evidence>
<keyword evidence="11 17" id="KW-0472">Membrane</keyword>
<dbReference type="GO" id="GO:0009319">
    <property type="term" value="C:cytochrome o ubiquinol oxidase complex"/>
    <property type="evidence" value="ECO:0007669"/>
    <property type="project" value="TreeGrafter"/>
</dbReference>
<accession>A0AAW7XM58</accession>
<evidence type="ECO:0000256" key="8">
    <source>
        <dbReference type="ARBA" id="ARBA00022982"/>
    </source>
</evidence>
<keyword evidence="5" id="KW-0813">Transport</keyword>
<evidence type="ECO:0000313" key="19">
    <source>
        <dbReference type="EMBL" id="MDP2522590.1"/>
    </source>
</evidence>
<evidence type="ECO:0000256" key="15">
    <source>
        <dbReference type="ARBA" id="ARBA00031887"/>
    </source>
</evidence>
<dbReference type="GeneID" id="89455861"/>
<evidence type="ECO:0000256" key="17">
    <source>
        <dbReference type="SAM" id="Phobius"/>
    </source>
</evidence>
<dbReference type="InterPro" id="IPR050968">
    <property type="entry name" value="Cytochrome_c_oxidase_bac_sub4"/>
</dbReference>
<reference evidence="18" key="1">
    <citation type="submission" date="2023-07" db="EMBL/GenBank/DDBJ databases">
        <title>Genome content predicts the carbon catabolic preferences of heterotrophic bacteria.</title>
        <authorList>
            <person name="Gralka M."/>
        </authorList>
    </citation>
    <scope>NUCLEOTIDE SEQUENCE</scope>
    <source>
        <strain evidence="19">5G01</strain>
        <strain evidence="18">I2M16</strain>
    </source>
</reference>
<feature type="transmembrane region" description="Helical" evidence="17">
    <location>
        <begin position="16"/>
        <end position="36"/>
    </location>
</feature>
<evidence type="ECO:0000313" key="18">
    <source>
        <dbReference type="EMBL" id="MDO6454767.1"/>
    </source>
</evidence>
<dbReference type="Pfam" id="PF03626">
    <property type="entry name" value="COX4_pro"/>
    <property type="match status" value="1"/>
</dbReference>
<dbReference type="RefSeq" id="WP_178968538.1">
    <property type="nucleotide sequence ID" value="NZ_CAXHZV010000010.1"/>
</dbReference>
<dbReference type="InterPro" id="IPR014210">
    <property type="entry name" value="Cyt_o_ubiqinol_oxidase_su4"/>
</dbReference>
<feature type="transmembrane region" description="Helical" evidence="17">
    <location>
        <begin position="81"/>
        <end position="100"/>
    </location>
</feature>
<comment type="caution">
    <text evidence="18">The sequence shown here is derived from an EMBL/GenBank/DDBJ whole genome shotgun (WGS) entry which is preliminary data.</text>
</comment>
<keyword evidence="9 17" id="KW-1133">Transmembrane helix</keyword>
<dbReference type="GO" id="GO:0009486">
    <property type="term" value="F:cytochrome bo3 ubiquinol oxidase activity"/>
    <property type="evidence" value="ECO:0007669"/>
    <property type="project" value="InterPro"/>
</dbReference>
<evidence type="ECO:0000256" key="1">
    <source>
        <dbReference type="ARBA" id="ARBA00004651"/>
    </source>
</evidence>
<dbReference type="PANTHER" id="PTHR36835">
    <property type="entry name" value="CYTOCHROME BO(3) UBIQUINOL OXIDASE SUBUNIT 4"/>
    <property type="match status" value="1"/>
</dbReference>
<evidence type="ECO:0000256" key="11">
    <source>
        <dbReference type="ARBA" id="ARBA00023136"/>
    </source>
</evidence>
<dbReference type="NCBIfam" id="TIGR02847">
    <property type="entry name" value="CyoD"/>
    <property type="match status" value="1"/>
</dbReference>
<comment type="similarity">
    <text evidence="2">Belongs to the cytochrome c oxidase bacterial subunit 4 family.</text>
</comment>
<name>A0AAW7XM58_9GAMM</name>
<dbReference type="AlphaFoldDB" id="A0AAW7XM58"/>
<dbReference type="GO" id="GO:0019646">
    <property type="term" value="P:aerobic electron transport chain"/>
    <property type="evidence" value="ECO:0007669"/>
    <property type="project" value="TreeGrafter"/>
</dbReference>
<organism evidence="18 20">
    <name type="scientific">Neptunomonas phycophila</name>
    <dbReference type="NCBI Taxonomy" id="1572645"/>
    <lineage>
        <taxon>Bacteria</taxon>
        <taxon>Pseudomonadati</taxon>
        <taxon>Pseudomonadota</taxon>
        <taxon>Gammaproteobacteria</taxon>
        <taxon>Oceanospirillales</taxon>
        <taxon>Oceanospirillaceae</taxon>
        <taxon>Neptunomonas</taxon>
    </lineage>
</organism>
<gene>
    <name evidence="18" type="primary">cyoD</name>
    <name evidence="18" type="ORF">Q4490_14430</name>
    <name evidence="19" type="ORF">Q8W30_08395</name>
</gene>
<evidence type="ECO:0000256" key="9">
    <source>
        <dbReference type="ARBA" id="ARBA00022989"/>
    </source>
</evidence>
<evidence type="ECO:0000256" key="4">
    <source>
        <dbReference type="ARBA" id="ARBA00014689"/>
    </source>
</evidence>
<dbReference type="EMBL" id="JAUOPG010000010">
    <property type="protein sequence ID" value="MDO6454767.1"/>
    <property type="molecule type" value="Genomic_DNA"/>
</dbReference>
<keyword evidence="7 17" id="KW-0812">Transmembrane</keyword>
<dbReference type="PANTHER" id="PTHR36835:SF1">
    <property type="entry name" value="CYTOCHROME BO(3) UBIQUINOL OXIDASE SUBUNIT 4"/>
    <property type="match status" value="1"/>
</dbReference>
<evidence type="ECO:0000256" key="14">
    <source>
        <dbReference type="ARBA" id="ARBA00030211"/>
    </source>
</evidence>
<proteinExistence type="inferred from homology"/>
<dbReference type="InterPro" id="IPR005171">
    <property type="entry name" value="Cyt_c_oxidase_su4_prok"/>
</dbReference>
<evidence type="ECO:0000256" key="13">
    <source>
        <dbReference type="ARBA" id="ARBA00030071"/>
    </source>
</evidence>
<keyword evidence="10" id="KW-0560">Oxidoreductase</keyword>